<organism evidence="1 2">
    <name type="scientific">Alcanivorax xiamenensis</name>
    <dbReference type="NCBI Taxonomy" id="1177156"/>
    <lineage>
        <taxon>Bacteria</taxon>
        <taxon>Pseudomonadati</taxon>
        <taxon>Pseudomonadota</taxon>
        <taxon>Gammaproteobacteria</taxon>
        <taxon>Oceanospirillales</taxon>
        <taxon>Alcanivoracaceae</taxon>
        <taxon>Alcanivorax</taxon>
    </lineage>
</organism>
<keyword evidence="2" id="KW-1185">Reference proteome</keyword>
<reference evidence="1 2" key="1">
    <citation type="submission" date="2012-09" db="EMBL/GenBank/DDBJ databases">
        <title>Genome Sequence of alkane-degrading Bacterium Alcanivorax sp. 6-D-6.</title>
        <authorList>
            <person name="Lai Q."/>
            <person name="Shao Z."/>
        </authorList>
    </citation>
    <scope>NUCLEOTIDE SEQUENCE [LARGE SCALE GENOMIC DNA]</scope>
    <source>
        <strain evidence="1 2">6-D-6</strain>
    </source>
</reference>
<dbReference type="EMBL" id="AQPF01000004">
    <property type="protein sequence ID" value="KAF0807305.1"/>
    <property type="molecule type" value="Genomic_DNA"/>
</dbReference>
<name>A0ABQ6YB86_9GAMM</name>
<proteinExistence type="predicted"/>
<gene>
    <name evidence="1" type="ORF">A6D6_00857</name>
</gene>
<comment type="caution">
    <text evidence="1">The sequence shown here is derived from an EMBL/GenBank/DDBJ whole genome shotgun (WGS) entry which is preliminary data.</text>
</comment>
<sequence length="91" mass="10555">MIVRKALFVKNPFPLIFEFFMIQSIKESLNINCDYITWAVRGNIAEGFVRKMDVAFRDVEAPVSQNMILSLFFVQLFQAVAEDMSIVRVDM</sequence>
<evidence type="ECO:0000313" key="2">
    <source>
        <dbReference type="Proteomes" id="UP000771797"/>
    </source>
</evidence>
<accession>A0ABQ6YB86</accession>
<protein>
    <submittedName>
        <fullName evidence="1">Uncharacterized protein</fullName>
    </submittedName>
</protein>
<evidence type="ECO:0000313" key="1">
    <source>
        <dbReference type="EMBL" id="KAF0807305.1"/>
    </source>
</evidence>
<dbReference type="Proteomes" id="UP000771797">
    <property type="component" value="Unassembled WGS sequence"/>
</dbReference>